<evidence type="ECO:0000313" key="2">
    <source>
        <dbReference type="Proteomes" id="UP000293995"/>
    </source>
</evidence>
<dbReference type="EMBL" id="CP035494">
    <property type="protein sequence ID" value="QAY60137.1"/>
    <property type="molecule type" value="Genomic_DNA"/>
</dbReference>
<dbReference type="AlphaFoldDB" id="A0A4P6EIY2"/>
<organism evidence="1 2">
    <name type="scientific">Microbacterium protaetiae</name>
    <dbReference type="NCBI Taxonomy" id="2509458"/>
    <lineage>
        <taxon>Bacteria</taxon>
        <taxon>Bacillati</taxon>
        <taxon>Actinomycetota</taxon>
        <taxon>Actinomycetes</taxon>
        <taxon>Micrococcales</taxon>
        <taxon>Microbacteriaceae</taxon>
        <taxon>Microbacterium</taxon>
    </lineage>
</organism>
<dbReference type="Proteomes" id="UP000293995">
    <property type="component" value="Chromosome"/>
</dbReference>
<dbReference type="OrthoDB" id="4980202at2"/>
<keyword evidence="2" id="KW-1185">Reference proteome</keyword>
<evidence type="ECO:0008006" key="3">
    <source>
        <dbReference type="Google" id="ProtNLM"/>
    </source>
</evidence>
<proteinExistence type="predicted"/>
<name>A0A4P6EIY2_9MICO</name>
<protein>
    <recommendedName>
        <fullName evidence="3">ESX-1 secretion-associated protein</fullName>
    </recommendedName>
</protein>
<dbReference type="KEGG" id="mprt:ET475_09135"/>
<accession>A0A4P6EIY2</accession>
<dbReference type="RefSeq" id="WP_129388922.1">
    <property type="nucleotide sequence ID" value="NZ_CP035494.1"/>
</dbReference>
<evidence type="ECO:0000313" key="1">
    <source>
        <dbReference type="EMBL" id="QAY60137.1"/>
    </source>
</evidence>
<gene>
    <name evidence="1" type="ORF">ET475_09135</name>
</gene>
<reference evidence="1 2" key="1">
    <citation type="submission" date="2019-01" db="EMBL/GenBank/DDBJ databases">
        <title>Genome sequencing of strain DFW100M-13.</title>
        <authorList>
            <person name="Heo J."/>
            <person name="Kim S.-J."/>
            <person name="Kim J.-S."/>
            <person name="Hong S.-B."/>
            <person name="Kwon S.-W."/>
        </authorList>
    </citation>
    <scope>NUCLEOTIDE SEQUENCE [LARGE SCALE GENOMIC DNA]</scope>
    <source>
        <strain evidence="1 2">DFW100M-13</strain>
    </source>
</reference>
<sequence length="106" mass="10838">MADQIALDHDLIVAHAARVRQVSADVQVARDAASATNMSGGAFGVMCAFLIPPATLVATAAQATITAAQGLVDRSATEIRGVADDMAAFEDDLAASIRQIESALGK</sequence>